<dbReference type="EMBL" id="CP039909">
    <property type="protein sequence ID" value="QCM03827.1"/>
    <property type="molecule type" value="Genomic_DNA"/>
</dbReference>
<feature type="signal peptide" evidence="1">
    <location>
        <begin position="1"/>
        <end position="19"/>
    </location>
</feature>
<dbReference type="Proteomes" id="UP000298646">
    <property type="component" value="Plasmid pAtCFBP6624"/>
</dbReference>
<keyword evidence="2" id="KW-0614">Plasmid</keyword>
<keyword evidence="1" id="KW-0732">Signal</keyword>
<organism evidence="2 3">
    <name type="scientific">Agrobacterium tumefaciens</name>
    <dbReference type="NCBI Taxonomy" id="358"/>
    <lineage>
        <taxon>Bacteria</taxon>
        <taxon>Pseudomonadati</taxon>
        <taxon>Pseudomonadota</taxon>
        <taxon>Alphaproteobacteria</taxon>
        <taxon>Hyphomicrobiales</taxon>
        <taxon>Rhizobiaceae</taxon>
        <taxon>Rhizobium/Agrobacterium group</taxon>
        <taxon>Agrobacterium</taxon>
        <taxon>Agrobacterium tumefaciens complex</taxon>
    </lineage>
</organism>
<dbReference type="AlphaFoldDB" id="A0AAE6ENF9"/>
<name>A0AAE6ENF9_AGRTU</name>
<gene>
    <name evidence="2" type="ORF">CFBP6624_26185</name>
</gene>
<evidence type="ECO:0000256" key="1">
    <source>
        <dbReference type="SAM" id="SignalP"/>
    </source>
</evidence>
<sequence length="175" mass="19689">MKLPVLLALSILLSTAVGAQDAHHDHKSAYAGEEARPIKSLSDEDISELRRGGGWGFAKAAELNGMPGPSHVLKMAEQIVLDDDQKSRVRIVFEDMQRKAIVEGARYISLEEDLEARFRKRDVSARELNADLAEIEESRARLRFVHLSAHLMLLDILTVPQIDTYNRLRGYKEAK</sequence>
<feature type="chain" id="PRO_5041974358" description="Periplasmic heavy metal sensor" evidence="1">
    <location>
        <begin position="20"/>
        <end position="175"/>
    </location>
</feature>
<proteinExistence type="predicted"/>
<evidence type="ECO:0000313" key="3">
    <source>
        <dbReference type="Proteomes" id="UP000298646"/>
    </source>
</evidence>
<protein>
    <recommendedName>
        <fullName evidence="4">Periplasmic heavy metal sensor</fullName>
    </recommendedName>
</protein>
<geneLocation type="plasmid" evidence="3">
    <name>patcfbp6624</name>
</geneLocation>
<evidence type="ECO:0008006" key="4">
    <source>
        <dbReference type="Google" id="ProtNLM"/>
    </source>
</evidence>
<accession>A0AAE6ENF9</accession>
<evidence type="ECO:0000313" key="2">
    <source>
        <dbReference type="EMBL" id="QCM03827.1"/>
    </source>
</evidence>
<reference evidence="2 3" key="1">
    <citation type="submission" date="2019-04" db="EMBL/GenBank/DDBJ databases">
        <title>Complete genome sequence of Agrobacterium tumefaciens CFBP6624.</title>
        <authorList>
            <person name="Haryono M."/>
            <person name="Lin Y.-C."/>
            <person name="Lai E.-M."/>
            <person name="Kuo C.-H."/>
        </authorList>
    </citation>
    <scope>NUCLEOTIDE SEQUENCE [LARGE SCALE GENOMIC DNA]</scope>
    <source>
        <strain evidence="2 3">CFBP6624</strain>
        <plasmid evidence="3">patcfbp6624</plasmid>
    </source>
</reference>